<evidence type="ECO:0000313" key="2">
    <source>
        <dbReference type="Proteomes" id="UP000762676"/>
    </source>
</evidence>
<dbReference type="EMBL" id="BMAT01013890">
    <property type="protein sequence ID" value="GFS22277.1"/>
    <property type="molecule type" value="Genomic_DNA"/>
</dbReference>
<proteinExistence type="predicted"/>
<sequence>MKNSSCAVNKWTFRDMKKRFLECDGTFTQTVIEHARIGEIDRPTFIELSSNWTKCAAREAELLCGWQMSLYVDYISNIQTEVQYGLTQDSGCWELAKCDDKILGIDLTLDSIEDIVIGKIAPAHTQCSTYKDFISCYRYFESSCRDGQYKLILKSYVDILQLVCSSWGKQSNYKNPSSILNLLYLILSERLMCLSFKS</sequence>
<gene>
    <name evidence="1" type="ORF">ElyMa_006946900</name>
</gene>
<evidence type="ECO:0000313" key="1">
    <source>
        <dbReference type="EMBL" id="GFS22277.1"/>
    </source>
</evidence>
<comment type="caution">
    <text evidence="1">The sequence shown here is derived from an EMBL/GenBank/DDBJ whole genome shotgun (WGS) entry which is preliminary data.</text>
</comment>
<accession>A0AAV4JHK4</accession>
<dbReference type="Proteomes" id="UP000762676">
    <property type="component" value="Unassembled WGS sequence"/>
</dbReference>
<keyword evidence="2" id="KW-1185">Reference proteome</keyword>
<reference evidence="1 2" key="1">
    <citation type="journal article" date="2021" name="Elife">
        <title>Chloroplast acquisition without the gene transfer in kleptoplastic sea slugs, Plakobranchus ocellatus.</title>
        <authorList>
            <person name="Maeda T."/>
            <person name="Takahashi S."/>
            <person name="Yoshida T."/>
            <person name="Shimamura S."/>
            <person name="Takaki Y."/>
            <person name="Nagai Y."/>
            <person name="Toyoda A."/>
            <person name="Suzuki Y."/>
            <person name="Arimoto A."/>
            <person name="Ishii H."/>
            <person name="Satoh N."/>
            <person name="Nishiyama T."/>
            <person name="Hasebe M."/>
            <person name="Maruyama T."/>
            <person name="Minagawa J."/>
            <person name="Obokata J."/>
            <person name="Shigenobu S."/>
        </authorList>
    </citation>
    <scope>NUCLEOTIDE SEQUENCE [LARGE SCALE GENOMIC DNA]</scope>
</reference>
<organism evidence="1 2">
    <name type="scientific">Elysia marginata</name>
    <dbReference type="NCBI Taxonomy" id="1093978"/>
    <lineage>
        <taxon>Eukaryota</taxon>
        <taxon>Metazoa</taxon>
        <taxon>Spiralia</taxon>
        <taxon>Lophotrochozoa</taxon>
        <taxon>Mollusca</taxon>
        <taxon>Gastropoda</taxon>
        <taxon>Heterobranchia</taxon>
        <taxon>Euthyneura</taxon>
        <taxon>Panpulmonata</taxon>
        <taxon>Sacoglossa</taxon>
        <taxon>Placobranchoidea</taxon>
        <taxon>Plakobranchidae</taxon>
        <taxon>Elysia</taxon>
    </lineage>
</organism>
<dbReference type="AlphaFoldDB" id="A0AAV4JHK4"/>
<name>A0AAV4JHK4_9GAST</name>
<protein>
    <submittedName>
        <fullName evidence="1">Uncharacterized protein</fullName>
    </submittedName>
</protein>